<dbReference type="EMBL" id="VWPL01000013">
    <property type="protein sequence ID" value="KAA5601741.1"/>
    <property type="molecule type" value="Genomic_DNA"/>
</dbReference>
<dbReference type="PROSITE" id="PS51318">
    <property type="entry name" value="TAT"/>
    <property type="match status" value="1"/>
</dbReference>
<name>A0A5M6I0M7_9HYPH</name>
<dbReference type="InterPro" id="IPR006311">
    <property type="entry name" value="TAT_signal"/>
</dbReference>
<gene>
    <name evidence="7" type="ORF">F1193_09455</name>
</gene>
<evidence type="ECO:0000313" key="8">
    <source>
        <dbReference type="Proteomes" id="UP000323886"/>
    </source>
</evidence>
<evidence type="ECO:0000256" key="3">
    <source>
        <dbReference type="ARBA" id="ARBA00022723"/>
    </source>
</evidence>
<dbReference type="Gene3D" id="2.20.28.10">
    <property type="match status" value="1"/>
</dbReference>
<keyword evidence="2" id="KW-0813">Transport</keyword>
<accession>A0A5M6I0M7</accession>
<evidence type="ECO:0000256" key="2">
    <source>
        <dbReference type="ARBA" id="ARBA00022448"/>
    </source>
</evidence>
<dbReference type="Proteomes" id="UP000323886">
    <property type="component" value="Unassembled WGS sequence"/>
</dbReference>
<dbReference type="CDD" id="cd00730">
    <property type="entry name" value="rubredoxin"/>
    <property type="match status" value="1"/>
</dbReference>
<keyword evidence="3" id="KW-0479">Metal-binding</keyword>
<sequence length="107" mass="11478">MTGPETDSTRRSFLRRAGALALAALAAPLGLLGAGLAPTRAADARQRWVCTNADCEPYIYDPATGDPVNLANPGHPLPPGIAFEDLPDDWRCPDCGSPKSYFRPTRR</sequence>
<evidence type="ECO:0000256" key="1">
    <source>
        <dbReference type="ARBA" id="ARBA00001965"/>
    </source>
</evidence>
<evidence type="ECO:0000313" key="7">
    <source>
        <dbReference type="EMBL" id="KAA5601741.1"/>
    </source>
</evidence>
<comment type="cofactor">
    <cofactor evidence="1">
        <name>Fe(3+)</name>
        <dbReference type="ChEBI" id="CHEBI:29034"/>
    </cofactor>
</comment>
<keyword evidence="4" id="KW-0249">Electron transport</keyword>
<comment type="caution">
    <text evidence="7">The sequence shown here is derived from an EMBL/GenBank/DDBJ whole genome shotgun (WGS) entry which is preliminary data.</text>
</comment>
<dbReference type="PROSITE" id="PS50903">
    <property type="entry name" value="RUBREDOXIN_LIKE"/>
    <property type="match status" value="1"/>
</dbReference>
<dbReference type="GO" id="GO:0043448">
    <property type="term" value="P:alkane catabolic process"/>
    <property type="evidence" value="ECO:0007669"/>
    <property type="project" value="TreeGrafter"/>
</dbReference>
<keyword evidence="8" id="KW-1185">Reference proteome</keyword>
<dbReference type="OrthoDB" id="9808980at2"/>
<evidence type="ECO:0000256" key="4">
    <source>
        <dbReference type="ARBA" id="ARBA00022982"/>
    </source>
</evidence>
<dbReference type="PROSITE" id="PS00202">
    <property type="entry name" value="RUBREDOXIN"/>
    <property type="match status" value="1"/>
</dbReference>
<evidence type="ECO:0000259" key="6">
    <source>
        <dbReference type="PROSITE" id="PS50903"/>
    </source>
</evidence>
<dbReference type="GO" id="GO:0009055">
    <property type="term" value="F:electron transfer activity"/>
    <property type="evidence" value="ECO:0007669"/>
    <property type="project" value="TreeGrafter"/>
</dbReference>
<proteinExistence type="predicted"/>
<dbReference type="Pfam" id="PF00301">
    <property type="entry name" value="Rubredoxin"/>
    <property type="match status" value="1"/>
</dbReference>
<dbReference type="InterPro" id="IPR050526">
    <property type="entry name" value="Rubredoxin_ET"/>
</dbReference>
<reference evidence="7 8" key="1">
    <citation type="submission" date="2019-09" db="EMBL/GenBank/DDBJ databases">
        <title>Draft Whole-Genome sequence of Blastochloris sulfoviridis DSM 729.</title>
        <authorList>
            <person name="Meyer T.E."/>
            <person name="Kyndt J.A."/>
        </authorList>
    </citation>
    <scope>NUCLEOTIDE SEQUENCE [LARGE SCALE GENOMIC DNA]</scope>
    <source>
        <strain evidence="7 8">DSM 729</strain>
    </source>
</reference>
<dbReference type="InterPro" id="IPR024935">
    <property type="entry name" value="Rubredoxin_dom"/>
</dbReference>
<dbReference type="AlphaFoldDB" id="A0A5M6I0M7"/>
<dbReference type="PANTHER" id="PTHR47627:SF1">
    <property type="entry name" value="RUBREDOXIN-1-RELATED"/>
    <property type="match status" value="1"/>
</dbReference>
<organism evidence="7 8">
    <name type="scientific">Blastochloris sulfoviridis</name>
    <dbReference type="NCBI Taxonomy" id="50712"/>
    <lineage>
        <taxon>Bacteria</taxon>
        <taxon>Pseudomonadati</taxon>
        <taxon>Pseudomonadota</taxon>
        <taxon>Alphaproteobacteria</taxon>
        <taxon>Hyphomicrobiales</taxon>
        <taxon>Blastochloridaceae</taxon>
        <taxon>Blastochloris</taxon>
    </lineage>
</organism>
<keyword evidence="5" id="KW-0408">Iron</keyword>
<evidence type="ECO:0000256" key="5">
    <source>
        <dbReference type="ARBA" id="ARBA00023004"/>
    </source>
</evidence>
<dbReference type="InterPro" id="IPR018527">
    <property type="entry name" value="Rubredoxin_Fe_BS"/>
</dbReference>
<dbReference type="SUPFAM" id="SSF57802">
    <property type="entry name" value="Rubredoxin-like"/>
    <property type="match status" value="1"/>
</dbReference>
<dbReference type="InterPro" id="IPR024934">
    <property type="entry name" value="Rubredoxin-like_dom"/>
</dbReference>
<protein>
    <submittedName>
        <fullName evidence="7">Rubredoxin</fullName>
    </submittedName>
</protein>
<dbReference type="GO" id="GO:0005506">
    <property type="term" value="F:iron ion binding"/>
    <property type="evidence" value="ECO:0007669"/>
    <property type="project" value="InterPro"/>
</dbReference>
<dbReference type="PANTHER" id="PTHR47627">
    <property type="entry name" value="RUBREDOXIN"/>
    <property type="match status" value="1"/>
</dbReference>
<feature type="domain" description="Rubredoxin-like" evidence="6">
    <location>
        <begin position="58"/>
        <end position="105"/>
    </location>
</feature>